<evidence type="ECO:0000313" key="6">
    <source>
        <dbReference type="Proteomes" id="UP000694563"/>
    </source>
</evidence>
<dbReference type="InterPro" id="IPR013783">
    <property type="entry name" value="Ig-like_fold"/>
</dbReference>
<dbReference type="InterPro" id="IPR007110">
    <property type="entry name" value="Ig-like_dom"/>
</dbReference>
<dbReference type="InterPro" id="IPR013106">
    <property type="entry name" value="Ig_V-set"/>
</dbReference>
<reference evidence="5" key="1">
    <citation type="submission" date="2020-10" db="EMBL/GenBank/DDBJ databases">
        <title>Catharus ustulatus (Swainson's thrush) genome, bCatUst1, primary haplotype v2.</title>
        <authorList>
            <person name="Delmore K."/>
            <person name="Vafadar M."/>
            <person name="Formenti G."/>
            <person name="Chow W."/>
            <person name="Pelan S."/>
            <person name="Howe K."/>
            <person name="Rhie A."/>
            <person name="Mountcastle J."/>
            <person name="Haase B."/>
            <person name="Fedrigo O."/>
            <person name="Jarvis E.D."/>
        </authorList>
    </citation>
    <scope>NUCLEOTIDE SEQUENCE [LARGE SCALE GENOMIC DNA]</scope>
</reference>
<reference evidence="5" key="3">
    <citation type="submission" date="2025-09" db="UniProtKB">
        <authorList>
            <consortium name="Ensembl"/>
        </authorList>
    </citation>
    <scope>IDENTIFICATION</scope>
</reference>
<organism evidence="5 6">
    <name type="scientific">Catharus ustulatus</name>
    <name type="common">Russet-backed thrush</name>
    <name type="synonym">Hylocichla ustulatus</name>
    <dbReference type="NCBI Taxonomy" id="91951"/>
    <lineage>
        <taxon>Eukaryota</taxon>
        <taxon>Metazoa</taxon>
        <taxon>Chordata</taxon>
        <taxon>Craniata</taxon>
        <taxon>Vertebrata</taxon>
        <taxon>Euteleostomi</taxon>
        <taxon>Archelosauria</taxon>
        <taxon>Archosauria</taxon>
        <taxon>Dinosauria</taxon>
        <taxon>Saurischia</taxon>
        <taxon>Theropoda</taxon>
        <taxon>Coelurosauria</taxon>
        <taxon>Aves</taxon>
        <taxon>Neognathae</taxon>
        <taxon>Neoaves</taxon>
        <taxon>Telluraves</taxon>
        <taxon>Australaves</taxon>
        <taxon>Passeriformes</taxon>
        <taxon>Turdidae</taxon>
        <taxon>Catharus</taxon>
    </lineage>
</organism>
<evidence type="ECO:0000256" key="1">
    <source>
        <dbReference type="ARBA" id="ARBA00022859"/>
    </source>
</evidence>
<keyword evidence="3" id="KW-1280">Immunoglobulin</keyword>
<dbReference type="GO" id="GO:0005576">
    <property type="term" value="C:extracellular region"/>
    <property type="evidence" value="ECO:0007669"/>
    <property type="project" value="UniProtKB-ARBA"/>
</dbReference>
<dbReference type="AlphaFoldDB" id="A0A8C3U1G6"/>
<evidence type="ECO:0000313" key="5">
    <source>
        <dbReference type="Ensembl" id="ENSCUSP00005008886.1"/>
    </source>
</evidence>
<evidence type="ECO:0000256" key="2">
    <source>
        <dbReference type="ARBA" id="ARBA00023130"/>
    </source>
</evidence>
<dbReference type="SUPFAM" id="SSF48726">
    <property type="entry name" value="Immunoglobulin"/>
    <property type="match status" value="1"/>
</dbReference>
<dbReference type="Gene3D" id="2.60.40.10">
    <property type="entry name" value="Immunoglobulins"/>
    <property type="match status" value="1"/>
</dbReference>
<reference evidence="5" key="2">
    <citation type="submission" date="2025-08" db="UniProtKB">
        <authorList>
            <consortium name="Ensembl"/>
        </authorList>
    </citation>
    <scope>IDENTIFICATION</scope>
</reference>
<dbReference type="PANTHER" id="PTHR23266">
    <property type="entry name" value="IMMUNOGLOBULIN HEAVY CHAIN"/>
    <property type="match status" value="1"/>
</dbReference>
<keyword evidence="2" id="KW-1064">Adaptive immunity</keyword>
<dbReference type="SMART" id="SM00406">
    <property type="entry name" value="IGv"/>
    <property type="match status" value="1"/>
</dbReference>
<dbReference type="Ensembl" id="ENSCUST00005009254.1">
    <property type="protein sequence ID" value="ENSCUSP00005008886.1"/>
    <property type="gene ID" value="ENSCUSG00005005621.1"/>
</dbReference>
<dbReference type="InterPro" id="IPR036179">
    <property type="entry name" value="Ig-like_dom_sf"/>
</dbReference>
<evidence type="ECO:0000256" key="3">
    <source>
        <dbReference type="ARBA" id="ARBA00043265"/>
    </source>
</evidence>
<accession>A0A8C3U1G6</accession>
<evidence type="ECO:0000259" key="4">
    <source>
        <dbReference type="PROSITE" id="PS50835"/>
    </source>
</evidence>
<dbReference type="GO" id="GO:0002250">
    <property type="term" value="P:adaptive immune response"/>
    <property type="evidence" value="ECO:0007669"/>
    <property type="project" value="UniProtKB-KW"/>
</dbReference>
<dbReference type="Proteomes" id="UP000694563">
    <property type="component" value="Chromosome 38"/>
</dbReference>
<protein>
    <recommendedName>
        <fullName evidence="4">Ig-like domain-containing protein</fullName>
    </recommendedName>
</protein>
<sequence>FKSLFILIMEYNWVQSQFKPNTPGSGSPGGSLTLLCRGSGFTFGSFGMYWVHQSPGKALELLTGIYSSGSTRYAPSVKGRFRISRDNGQSSDSGIYFCAKRYNSGWGSAAVAGRVGLFDTAGCDFKASLLRPQMSQNLQILL</sequence>
<proteinExistence type="predicted"/>
<dbReference type="PROSITE" id="PS50835">
    <property type="entry name" value="IG_LIKE"/>
    <property type="match status" value="1"/>
</dbReference>
<feature type="domain" description="Ig-like" evidence="4">
    <location>
        <begin position="29"/>
        <end position="98"/>
    </location>
</feature>
<dbReference type="InterPro" id="IPR050199">
    <property type="entry name" value="IgHV"/>
</dbReference>
<dbReference type="Pfam" id="PF07686">
    <property type="entry name" value="V-set"/>
    <property type="match status" value="1"/>
</dbReference>
<dbReference type="GO" id="GO:0019814">
    <property type="term" value="C:immunoglobulin complex"/>
    <property type="evidence" value="ECO:0007669"/>
    <property type="project" value="UniProtKB-KW"/>
</dbReference>
<keyword evidence="1" id="KW-0391">Immunity</keyword>
<keyword evidence="6" id="KW-1185">Reference proteome</keyword>
<name>A0A8C3U1G6_CATUS</name>